<sequence length="134" mass="14374">MEVKNVGGTPGGLGEFVIGFVLAAVGFYLLTQRVQVTTGGWYLFGYNAFGLSLLPFLFGVGLLAFGGRAFVGWLLTLTGLAIVVAGILMNLSIYFVRTSLWDTLLILGMLAFGLGFMARALRPHQPAPTAKDER</sequence>
<name>A0A4R7P0M7_9GAMM</name>
<keyword evidence="1" id="KW-1133">Transmembrane helix</keyword>
<accession>A0A4R7P0M7</accession>
<dbReference type="EMBL" id="SOBT01000010">
    <property type="protein sequence ID" value="TDU26621.1"/>
    <property type="molecule type" value="Genomic_DNA"/>
</dbReference>
<feature type="transmembrane region" description="Helical" evidence="1">
    <location>
        <begin position="12"/>
        <end position="31"/>
    </location>
</feature>
<feature type="transmembrane region" description="Helical" evidence="1">
    <location>
        <begin position="103"/>
        <end position="121"/>
    </location>
</feature>
<evidence type="ECO:0000256" key="1">
    <source>
        <dbReference type="SAM" id="Phobius"/>
    </source>
</evidence>
<dbReference type="RefSeq" id="WP_210772381.1">
    <property type="nucleotide sequence ID" value="NZ_MWIN01000007.1"/>
</dbReference>
<keyword evidence="1" id="KW-0812">Transmembrane</keyword>
<gene>
    <name evidence="2" type="ORF">DFR24_3650</name>
</gene>
<feature type="transmembrane region" description="Helical" evidence="1">
    <location>
        <begin position="71"/>
        <end position="96"/>
    </location>
</feature>
<feature type="transmembrane region" description="Helical" evidence="1">
    <location>
        <begin position="43"/>
        <end position="65"/>
    </location>
</feature>
<proteinExistence type="predicted"/>
<evidence type="ECO:0000313" key="2">
    <source>
        <dbReference type="EMBL" id="TDU26621.1"/>
    </source>
</evidence>
<keyword evidence="3" id="KW-1185">Reference proteome</keyword>
<reference evidence="2 3" key="1">
    <citation type="submission" date="2019-03" db="EMBL/GenBank/DDBJ databases">
        <title>Genomic Encyclopedia of Type Strains, Phase IV (KMG-IV): sequencing the most valuable type-strain genomes for metagenomic binning, comparative biology and taxonomic classification.</title>
        <authorList>
            <person name="Goeker M."/>
        </authorList>
    </citation>
    <scope>NUCLEOTIDE SEQUENCE [LARGE SCALE GENOMIC DNA]</scope>
    <source>
        <strain evidence="2 3">DSM 26377</strain>
    </source>
</reference>
<keyword evidence="1" id="KW-0472">Membrane</keyword>
<dbReference type="AlphaFoldDB" id="A0A4R7P0M7"/>
<protein>
    <submittedName>
        <fullName evidence="2">Uncharacterized protein</fullName>
    </submittedName>
</protein>
<organism evidence="2 3">
    <name type="scientific">Panacagrimonas perspica</name>
    <dbReference type="NCBI Taxonomy" id="381431"/>
    <lineage>
        <taxon>Bacteria</taxon>
        <taxon>Pseudomonadati</taxon>
        <taxon>Pseudomonadota</taxon>
        <taxon>Gammaproteobacteria</taxon>
        <taxon>Nevskiales</taxon>
        <taxon>Nevskiaceae</taxon>
        <taxon>Panacagrimonas</taxon>
    </lineage>
</organism>
<dbReference type="Proteomes" id="UP000295341">
    <property type="component" value="Unassembled WGS sequence"/>
</dbReference>
<evidence type="ECO:0000313" key="3">
    <source>
        <dbReference type="Proteomes" id="UP000295341"/>
    </source>
</evidence>
<comment type="caution">
    <text evidence="2">The sequence shown here is derived from an EMBL/GenBank/DDBJ whole genome shotgun (WGS) entry which is preliminary data.</text>
</comment>